<dbReference type="EMBL" id="RHGB01000002">
    <property type="protein sequence ID" value="RNL67200.1"/>
    <property type="molecule type" value="Genomic_DNA"/>
</dbReference>
<keyword evidence="4" id="KW-1185">Reference proteome</keyword>
<dbReference type="InterPro" id="IPR008900">
    <property type="entry name" value="Zot_N"/>
</dbReference>
<keyword evidence="1" id="KW-0472">Membrane</keyword>
<name>A0ABX9W883_9GAMM</name>
<evidence type="ECO:0000259" key="2">
    <source>
        <dbReference type="Pfam" id="PF05707"/>
    </source>
</evidence>
<dbReference type="Gene3D" id="3.40.50.300">
    <property type="entry name" value="P-loop containing nucleotide triphosphate hydrolases"/>
    <property type="match status" value="1"/>
</dbReference>
<protein>
    <submittedName>
        <fullName evidence="3">Assembly protein</fullName>
    </submittedName>
</protein>
<feature type="transmembrane region" description="Helical" evidence="1">
    <location>
        <begin position="250"/>
        <end position="274"/>
    </location>
</feature>
<accession>A0ABX9W883</accession>
<evidence type="ECO:0000256" key="1">
    <source>
        <dbReference type="SAM" id="Phobius"/>
    </source>
</evidence>
<dbReference type="RefSeq" id="WP_123181423.1">
    <property type="nucleotide sequence ID" value="NZ_RHGB01000002.1"/>
</dbReference>
<gene>
    <name evidence="3" type="ORF">D0911_02950</name>
</gene>
<comment type="caution">
    <text evidence="3">The sequence shown here is derived from an EMBL/GenBank/DDBJ whole genome shotgun (WGS) entry which is preliminary data.</text>
</comment>
<keyword evidence="1" id="KW-1133">Transmembrane helix</keyword>
<proteinExistence type="predicted"/>
<dbReference type="InterPro" id="IPR027417">
    <property type="entry name" value="P-loop_NTPase"/>
</dbReference>
<sequence>MSVYIVTGKLGNGKTLVTVGRIYDALAAGRRVATNLDLDLVAMAGPQNKKVDVIRVPDKPSVDDLNALGPAYEGPYDETKFGSLVLDECGTWFNSRNWQDKSRKAVNDWFLHARKLRWHVYLIIQDIGLLDSQARDALAEYTVFCRRLDNIRLPLIGPFIQGVFGIRIILPRIHRAKVVYGVSTKDMVSDVWTYRGNNMFDYYQTDQVFLNDYPHGIYSMLTPWHTKGRYMVPRNWKFYMRMTKIYFKRFKAPVALGVGCLLGVSMAAAGVLGYKQSQYQAKMNELQALADSLTKAVGTDDEHSPDPYDRLAGLDRASVAHYLKIGDRQSLAISVEDSNGEKNELDMSDLNRLGVKIKAYGKCDVELTYNGQKIYPSCYSY</sequence>
<dbReference type="Pfam" id="PF05707">
    <property type="entry name" value="Zot"/>
    <property type="match status" value="1"/>
</dbReference>
<evidence type="ECO:0000313" key="4">
    <source>
        <dbReference type="Proteomes" id="UP000274695"/>
    </source>
</evidence>
<dbReference type="Proteomes" id="UP000274695">
    <property type="component" value="Unassembled WGS sequence"/>
</dbReference>
<reference evidence="3 4" key="1">
    <citation type="submission" date="2018-10" db="EMBL/GenBank/DDBJ databases">
        <title>Draft genome sequence of Zhongshania sp. DSW25-10.</title>
        <authorList>
            <person name="Oh J."/>
        </authorList>
    </citation>
    <scope>NUCLEOTIDE SEQUENCE [LARGE SCALE GENOMIC DNA]</scope>
    <source>
        <strain evidence="3 4">DSW25-10</strain>
    </source>
</reference>
<evidence type="ECO:0000313" key="3">
    <source>
        <dbReference type="EMBL" id="RNL67200.1"/>
    </source>
</evidence>
<feature type="domain" description="Zona occludens toxin N-terminal" evidence="2">
    <location>
        <begin position="2"/>
        <end position="151"/>
    </location>
</feature>
<organism evidence="3 4">
    <name type="scientific">Zhongshania marina</name>
    <dbReference type="NCBI Taxonomy" id="2304603"/>
    <lineage>
        <taxon>Bacteria</taxon>
        <taxon>Pseudomonadati</taxon>
        <taxon>Pseudomonadota</taxon>
        <taxon>Gammaproteobacteria</taxon>
        <taxon>Cellvibrionales</taxon>
        <taxon>Spongiibacteraceae</taxon>
        <taxon>Zhongshania</taxon>
    </lineage>
</organism>
<keyword evidence="1" id="KW-0812">Transmembrane</keyword>